<dbReference type="EnsemblPlants" id="EMT16814">
    <property type="protein sequence ID" value="EMT16814"/>
    <property type="gene ID" value="F775_30745"/>
</dbReference>
<dbReference type="AlphaFoldDB" id="N1QZC5"/>
<protein>
    <submittedName>
        <fullName evidence="1">Uncharacterized protein</fullName>
    </submittedName>
</protein>
<accession>N1QZC5</accession>
<name>N1QZC5_AEGTA</name>
<organism evidence="1">
    <name type="scientific">Aegilops tauschii</name>
    <name type="common">Tausch's goatgrass</name>
    <name type="synonym">Aegilops squarrosa</name>
    <dbReference type="NCBI Taxonomy" id="37682"/>
    <lineage>
        <taxon>Eukaryota</taxon>
        <taxon>Viridiplantae</taxon>
        <taxon>Streptophyta</taxon>
        <taxon>Embryophyta</taxon>
        <taxon>Tracheophyta</taxon>
        <taxon>Spermatophyta</taxon>
        <taxon>Magnoliopsida</taxon>
        <taxon>Liliopsida</taxon>
        <taxon>Poales</taxon>
        <taxon>Poaceae</taxon>
        <taxon>BOP clade</taxon>
        <taxon>Pooideae</taxon>
        <taxon>Triticodae</taxon>
        <taxon>Triticeae</taxon>
        <taxon>Triticinae</taxon>
        <taxon>Aegilops</taxon>
    </lineage>
</organism>
<reference evidence="1" key="1">
    <citation type="submission" date="2015-06" db="UniProtKB">
        <authorList>
            <consortium name="EnsemblPlants"/>
        </authorList>
    </citation>
    <scope>IDENTIFICATION</scope>
</reference>
<sequence>MALNTRNAIVAILLLVVMVAAVSTPAVTAQEDCWDKCFKDCKAKMAMEVCNQKCIDFCIYQAGAREYVKMAGDKLKETKTASPEQATILKNQATTYLERAKVLSDKAVTPPSFVL</sequence>
<proteinExistence type="predicted"/>
<evidence type="ECO:0000313" key="1">
    <source>
        <dbReference type="EnsemblPlants" id="EMT16814"/>
    </source>
</evidence>